<accession>A0ABV8LMJ8</accession>
<dbReference type="EMBL" id="JBHSAY010000009">
    <property type="protein sequence ID" value="MFC4132172.1"/>
    <property type="molecule type" value="Genomic_DNA"/>
</dbReference>
<keyword evidence="2" id="KW-1133">Transmembrane helix</keyword>
<protein>
    <submittedName>
        <fullName evidence="3">Uncharacterized protein</fullName>
    </submittedName>
</protein>
<keyword evidence="2" id="KW-0812">Transmembrane</keyword>
<comment type="caution">
    <text evidence="3">The sequence shown here is derived from an EMBL/GenBank/DDBJ whole genome shotgun (WGS) entry which is preliminary data.</text>
</comment>
<keyword evidence="4" id="KW-1185">Reference proteome</keyword>
<reference evidence="4" key="1">
    <citation type="journal article" date="2019" name="Int. J. Syst. Evol. Microbiol.">
        <title>The Global Catalogue of Microorganisms (GCM) 10K type strain sequencing project: providing services to taxonomists for standard genome sequencing and annotation.</title>
        <authorList>
            <consortium name="The Broad Institute Genomics Platform"/>
            <consortium name="The Broad Institute Genome Sequencing Center for Infectious Disease"/>
            <person name="Wu L."/>
            <person name="Ma J."/>
        </authorList>
    </citation>
    <scope>NUCLEOTIDE SEQUENCE [LARGE SCALE GENOMIC DNA]</scope>
    <source>
        <strain evidence="4">CGMCC 4.7289</strain>
    </source>
</reference>
<evidence type="ECO:0000256" key="2">
    <source>
        <dbReference type="SAM" id="Phobius"/>
    </source>
</evidence>
<evidence type="ECO:0000313" key="3">
    <source>
        <dbReference type="EMBL" id="MFC4132172.1"/>
    </source>
</evidence>
<gene>
    <name evidence="3" type="ORF">ACFOZ4_16295</name>
</gene>
<evidence type="ECO:0000256" key="1">
    <source>
        <dbReference type="SAM" id="MobiDB-lite"/>
    </source>
</evidence>
<feature type="region of interest" description="Disordered" evidence="1">
    <location>
        <begin position="1"/>
        <end position="24"/>
    </location>
</feature>
<evidence type="ECO:0000313" key="4">
    <source>
        <dbReference type="Proteomes" id="UP001595816"/>
    </source>
</evidence>
<dbReference type="RefSeq" id="WP_253753747.1">
    <property type="nucleotide sequence ID" value="NZ_JAMZDZ010000001.1"/>
</dbReference>
<proteinExistence type="predicted"/>
<dbReference type="Proteomes" id="UP001595816">
    <property type="component" value="Unassembled WGS sequence"/>
</dbReference>
<organism evidence="3 4">
    <name type="scientific">Hamadaea flava</name>
    <dbReference type="NCBI Taxonomy" id="1742688"/>
    <lineage>
        <taxon>Bacteria</taxon>
        <taxon>Bacillati</taxon>
        <taxon>Actinomycetota</taxon>
        <taxon>Actinomycetes</taxon>
        <taxon>Micromonosporales</taxon>
        <taxon>Micromonosporaceae</taxon>
        <taxon>Hamadaea</taxon>
    </lineage>
</organism>
<sequence length="671" mass="72957">MVRTPAGLLGGLPTAGPTGADPAADQVTGDAVVAAVAIRPADSLPPGTTDPAARATVDDLGELIDRTLLTYLDGEPDIGPLVEAITTRLSPDPGALADLFQLVWDKSTILWTRASDDLMRGRDWAESGALQLGFGPLGLLAPAVYDLAKPVMATFAASLPPLSEYPDVLQAAYRDMTEFAAGMEEGLSGSGLCELSFYTEIFDNLTASVQQHLVVANPVIQAGMVAGLVERLVGDLLGVVALVLLLSSGPILVALICFVVYSMWQAGQEKLAHEAGGMLATAAAQPFVTLHSAAVGVDLLFQLGRILGPIIFDILLFAIGEEPIELAVKGARQATRVADIFERLKPFLPATKEAELLIDRVAQEGMELLQWFKPTLLHYDTALDDVFLRVLTLDGSDTILRDIREYVEANAEGEAVHELVRRLITAVDQMTEQRLEGLLFLSEHRPHTNASPKYPGPMFGEINWTDVLEFAPETMEGTPDELFDLLGAIAPRVLRNDSGITKVIFDFVMGGHIYTGAAGALLAAKKLITDNPAALLRFEVDDTNRVIDIITYLIETVQQDDQVVERLVLDLIAEVKSLPSGVLDGRQRSKLIKQMRKDLLRHATMGDADLDRLVWLLDPRGYPALRAKLWVMFREALDAERGNIAKLVDLNRFRQGLEDKIARGILVQPYL</sequence>
<feature type="transmembrane region" description="Helical" evidence="2">
    <location>
        <begin position="236"/>
        <end position="261"/>
    </location>
</feature>
<keyword evidence="2" id="KW-0472">Membrane</keyword>
<name>A0ABV8LMJ8_9ACTN</name>